<protein>
    <submittedName>
        <fullName evidence="2">DNA-binding transcriptional regulator, AcrR family</fullName>
    </submittedName>
</protein>
<reference evidence="3" key="1">
    <citation type="submission" date="2016-10" db="EMBL/GenBank/DDBJ databases">
        <authorList>
            <person name="Varghese N."/>
            <person name="Submissions S."/>
        </authorList>
    </citation>
    <scope>NUCLEOTIDE SEQUENCE [LARGE SCALE GENOMIC DNA]</scope>
    <source>
        <strain evidence="3">DSM 24729</strain>
    </source>
</reference>
<dbReference type="Proteomes" id="UP000182114">
    <property type="component" value="Unassembled WGS sequence"/>
</dbReference>
<dbReference type="InterPro" id="IPR041673">
    <property type="entry name" value="TetR_C_23"/>
</dbReference>
<proteinExistence type="predicted"/>
<sequence>MAKKSGTKKITEDQIIGMYMDYVLEHEIVPKSIYKFCKAHTIPEEEFYNFFGSVEGLQAVIWEKFYTNTMAVMTKNEDYESFSNQDKMLTFFFSMFELLTMNRSYVLFALKEHENMLKNLNQLKGLRSHIKTFASSLVADANADKSFKISKKSPQLYSEGTWVQFLFLLKFWMVDTSAGFEKTDMAIEKSVKTIFDIFENTPLESIIDFGKFLYKEKFA</sequence>
<evidence type="ECO:0000313" key="2">
    <source>
        <dbReference type="EMBL" id="SDF22762.1"/>
    </source>
</evidence>
<dbReference type="AlphaFoldDB" id="A0A1G7JCV4"/>
<keyword evidence="2" id="KW-0238">DNA-binding</keyword>
<dbReference type="GO" id="GO:0003677">
    <property type="term" value="F:DNA binding"/>
    <property type="evidence" value="ECO:0007669"/>
    <property type="project" value="UniProtKB-KW"/>
</dbReference>
<feature type="domain" description="Tetracyclin repressor-like C-terminal" evidence="1">
    <location>
        <begin position="87"/>
        <end position="213"/>
    </location>
</feature>
<dbReference type="SUPFAM" id="SSF48498">
    <property type="entry name" value="Tetracyclin repressor-like, C-terminal domain"/>
    <property type="match status" value="1"/>
</dbReference>
<dbReference type="EMBL" id="FNBD01000009">
    <property type="protein sequence ID" value="SDF22762.1"/>
    <property type="molecule type" value="Genomic_DNA"/>
</dbReference>
<evidence type="ECO:0000313" key="3">
    <source>
        <dbReference type="Proteomes" id="UP000182114"/>
    </source>
</evidence>
<evidence type="ECO:0000259" key="1">
    <source>
        <dbReference type="Pfam" id="PF17931"/>
    </source>
</evidence>
<accession>A0A1G7JCV4</accession>
<dbReference type="eggNOG" id="ENOG502Z7VU">
    <property type="taxonomic scope" value="Bacteria"/>
</dbReference>
<organism evidence="2 3">
    <name type="scientific">Cellulophaga baltica</name>
    <dbReference type="NCBI Taxonomy" id="76594"/>
    <lineage>
        <taxon>Bacteria</taxon>
        <taxon>Pseudomonadati</taxon>
        <taxon>Bacteroidota</taxon>
        <taxon>Flavobacteriia</taxon>
        <taxon>Flavobacteriales</taxon>
        <taxon>Flavobacteriaceae</taxon>
        <taxon>Cellulophaga</taxon>
    </lineage>
</organism>
<dbReference type="RefSeq" id="WP_074538923.1">
    <property type="nucleotide sequence ID" value="NZ_FNBD01000009.1"/>
</dbReference>
<gene>
    <name evidence="2" type="ORF">SAMN04487992_10925</name>
</gene>
<keyword evidence="3" id="KW-1185">Reference proteome</keyword>
<dbReference type="Pfam" id="PF17931">
    <property type="entry name" value="TetR_C_23"/>
    <property type="match status" value="1"/>
</dbReference>
<name>A0A1G7JCV4_9FLAO</name>
<dbReference type="InterPro" id="IPR036271">
    <property type="entry name" value="Tet_transcr_reg_TetR-rel_C_sf"/>
</dbReference>